<dbReference type="Proteomes" id="UP000693970">
    <property type="component" value="Unassembled WGS sequence"/>
</dbReference>
<reference evidence="2" key="1">
    <citation type="journal article" date="2021" name="Sci. Rep.">
        <title>Diploid genomic architecture of Nitzschia inconspicua, an elite biomass production diatom.</title>
        <authorList>
            <person name="Oliver A."/>
            <person name="Podell S."/>
            <person name="Pinowska A."/>
            <person name="Traller J.C."/>
            <person name="Smith S.R."/>
            <person name="McClure R."/>
            <person name="Beliaev A."/>
            <person name="Bohutskyi P."/>
            <person name="Hill E.A."/>
            <person name="Rabines A."/>
            <person name="Zheng H."/>
            <person name="Allen L.Z."/>
            <person name="Kuo A."/>
            <person name="Grigoriev I.V."/>
            <person name="Allen A.E."/>
            <person name="Hazlebeck D."/>
            <person name="Allen E.E."/>
        </authorList>
    </citation>
    <scope>NUCLEOTIDE SEQUENCE</scope>
    <source>
        <strain evidence="2">Hildebrandi</strain>
    </source>
</reference>
<dbReference type="EMBL" id="JAGRRH010000013">
    <property type="protein sequence ID" value="KAG7360562.1"/>
    <property type="molecule type" value="Genomic_DNA"/>
</dbReference>
<gene>
    <name evidence="2" type="ORF">IV203_035661</name>
</gene>
<dbReference type="PANTHER" id="PTHR34801">
    <property type="entry name" value="EXPRESSED PROTEIN"/>
    <property type="match status" value="1"/>
</dbReference>
<sequence length="259" mass="28029">MRAFHTATIAWLLPFLAEGLTSTTSSQQRRQIRDVTHNGVGLQQPPSYPSEQLSRKAFVSTILLTGAMVLGGDPSLADETATPTSPPASYSIEKCNMSSKSPCVSTSNVRQIDLYSPPWTFPSSYSADEIMSRLKGAIVTDSTCDIVQQDGNQHLVVQAKRPNDLFGTLDQLEFVINAQDQVVTFRSSAPEDSTATDFGLQRRRLDEIRKRAGIFGVMGDSMNTADAATTAERGNGPLGQLKAFYGLQSGSGFEDVLAE</sequence>
<keyword evidence="3" id="KW-1185">Reference proteome</keyword>
<organism evidence="2 3">
    <name type="scientific">Nitzschia inconspicua</name>
    <dbReference type="NCBI Taxonomy" id="303405"/>
    <lineage>
        <taxon>Eukaryota</taxon>
        <taxon>Sar</taxon>
        <taxon>Stramenopiles</taxon>
        <taxon>Ochrophyta</taxon>
        <taxon>Bacillariophyta</taxon>
        <taxon>Bacillariophyceae</taxon>
        <taxon>Bacillariophycidae</taxon>
        <taxon>Bacillariales</taxon>
        <taxon>Bacillariaceae</taxon>
        <taxon>Nitzschia</taxon>
    </lineage>
</organism>
<feature type="signal peptide" evidence="1">
    <location>
        <begin position="1"/>
        <end position="19"/>
    </location>
</feature>
<dbReference type="AlphaFoldDB" id="A0A9K3LEB7"/>
<dbReference type="InterPro" id="IPR010865">
    <property type="entry name" value="DUF1499"/>
</dbReference>
<feature type="chain" id="PRO_5039890496" evidence="1">
    <location>
        <begin position="20"/>
        <end position="259"/>
    </location>
</feature>
<protein>
    <submittedName>
        <fullName evidence="2">DUF1499 domain containing protein</fullName>
    </submittedName>
</protein>
<name>A0A9K3LEB7_9STRA</name>
<dbReference type="Pfam" id="PF07386">
    <property type="entry name" value="DUF1499"/>
    <property type="match status" value="1"/>
</dbReference>
<evidence type="ECO:0000313" key="2">
    <source>
        <dbReference type="EMBL" id="KAG7360562.1"/>
    </source>
</evidence>
<dbReference type="PANTHER" id="PTHR34801:SF6">
    <property type="entry name" value="SLL1620 PROTEIN"/>
    <property type="match status" value="1"/>
</dbReference>
<reference evidence="2" key="2">
    <citation type="submission" date="2021-04" db="EMBL/GenBank/DDBJ databases">
        <authorList>
            <person name="Podell S."/>
        </authorList>
    </citation>
    <scope>NUCLEOTIDE SEQUENCE</scope>
    <source>
        <strain evidence="2">Hildebrandi</strain>
    </source>
</reference>
<accession>A0A9K3LEB7</accession>
<comment type="caution">
    <text evidence="2">The sequence shown here is derived from an EMBL/GenBank/DDBJ whole genome shotgun (WGS) entry which is preliminary data.</text>
</comment>
<proteinExistence type="predicted"/>
<evidence type="ECO:0000256" key="1">
    <source>
        <dbReference type="SAM" id="SignalP"/>
    </source>
</evidence>
<dbReference type="OrthoDB" id="45602at2759"/>
<evidence type="ECO:0000313" key="3">
    <source>
        <dbReference type="Proteomes" id="UP000693970"/>
    </source>
</evidence>
<keyword evidence="1" id="KW-0732">Signal</keyword>